<keyword evidence="2" id="KW-1185">Reference proteome</keyword>
<dbReference type="STRING" id="448.Lery_0667"/>
<organism evidence="1 2">
    <name type="scientific">Legionella erythra</name>
    <dbReference type="NCBI Taxonomy" id="448"/>
    <lineage>
        <taxon>Bacteria</taxon>
        <taxon>Pseudomonadati</taxon>
        <taxon>Pseudomonadota</taxon>
        <taxon>Gammaproteobacteria</taxon>
        <taxon>Legionellales</taxon>
        <taxon>Legionellaceae</taxon>
        <taxon>Legionella</taxon>
    </lineage>
</organism>
<accession>A0A0W0TTH8</accession>
<evidence type="ECO:0000313" key="2">
    <source>
        <dbReference type="Proteomes" id="UP000054773"/>
    </source>
</evidence>
<reference evidence="1 2" key="1">
    <citation type="submission" date="2015-11" db="EMBL/GenBank/DDBJ databases">
        <title>Genomic analysis of 38 Legionella species identifies large and diverse effector repertoires.</title>
        <authorList>
            <person name="Burstein D."/>
            <person name="Amaro F."/>
            <person name="Zusman T."/>
            <person name="Lifshitz Z."/>
            <person name="Cohen O."/>
            <person name="Gilbert J.A."/>
            <person name="Pupko T."/>
            <person name="Shuman H.A."/>
            <person name="Segal G."/>
        </authorList>
    </citation>
    <scope>NUCLEOTIDE SEQUENCE [LARGE SCALE GENOMIC DNA]</scope>
    <source>
        <strain evidence="1 2">SE-32A-C8</strain>
    </source>
</reference>
<protein>
    <submittedName>
        <fullName evidence="1">Uncharacterized protein</fullName>
    </submittedName>
</protein>
<dbReference type="PATRIC" id="fig|448.7.peg.696"/>
<evidence type="ECO:0000313" key="1">
    <source>
        <dbReference type="EMBL" id="KTC98978.1"/>
    </source>
</evidence>
<dbReference type="AlphaFoldDB" id="A0A0W0TTH8"/>
<dbReference type="Proteomes" id="UP000054773">
    <property type="component" value="Unassembled WGS sequence"/>
</dbReference>
<sequence>MKSAVDLMAKELGVKRYVHREDNDHSCYHQDDFDLDNPHYHAQFAVTITVQLLNKILRVFEKHKLITHQERLNFIKAYHQANVLPPKESLKKLPKVIVLEYKSITAKASASVEMLKFLEEKFERQLEAFDKKVAAFKKASKKNPEKYQLAYEAAKTLHETLSEQYTNYQQQKDVTVFITKADAAIKSARGELENHRGVKEYFNDCIAFFSNLIDRVKGTYTQDANRKLMFFKTDSSQKLDGLAETVQQFSLNA</sequence>
<name>A0A0W0TTH8_LEGER</name>
<dbReference type="RefSeq" id="WP_058525844.1">
    <property type="nucleotide sequence ID" value="NZ_CAAAHY010000029.1"/>
</dbReference>
<gene>
    <name evidence="1" type="ORF">Lery_0667</name>
</gene>
<proteinExistence type="predicted"/>
<dbReference type="OrthoDB" id="5650620at2"/>
<comment type="caution">
    <text evidence="1">The sequence shown here is derived from an EMBL/GenBank/DDBJ whole genome shotgun (WGS) entry which is preliminary data.</text>
</comment>
<dbReference type="EMBL" id="LNYA01000010">
    <property type="protein sequence ID" value="KTC98978.1"/>
    <property type="molecule type" value="Genomic_DNA"/>
</dbReference>